<dbReference type="InterPro" id="IPR033644">
    <property type="entry name" value="Ferrochelatase_C"/>
</dbReference>
<dbReference type="EC" id="4.99.1.9" evidence="7"/>
<feature type="binding site" evidence="7">
    <location>
        <position position="63"/>
    </location>
    <ligand>
        <name>Fe-coproporphyrin III</name>
        <dbReference type="ChEBI" id="CHEBI:68438"/>
    </ligand>
</feature>
<dbReference type="Gene3D" id="3.40.50.1400">
    <property type="match status" value="2"/>
</dbReference>
<reference evidence="9 10" key="1">
    <citation type="submission" date="2024-09" db="EMBL/GenBank/DDBJ databases">
        <authorList>
            <person name="Sun Q."/>
            <person name="Mori K."/>
        </authorList>
    </citation>
    <scope>NUCLEOTIDE SEQUENCE [LARGE SCALE GENOMIC DNA]</scope>
    <source>
        <strain evidence="9 10">TISTR 1856</strain>
    </source>
</reference>
<protein>
    <recommendedName>
        <fullName evidence="7">Coproporphyrin III ferrochelatase</fullName>
        <ecNumber evidence="7">4.99.1.9</ecNumber>
    </recommendedName>
</protein>
<evidence type="ECO:0000256" key="5">
    <source>
        <dbReference type="ARBA" id="ARBA00023244"/>
    </source>
</evidence>
<evidence type="ECO:0000256" key="2">
    <source>
        <dbReference type="ARBA" id="ARBA00023004"/>
    </source>
</evidence>
<evidence type="ECO:0000256" key="1">
    <source>
        <dbReference type="ARBA" id="ARBA00004744"/>
    </source>
</evidence>
<keyword evidence="10" id="KW-1185">Reference proteome</keyword>
<dbReference type="SUPFAM" id="SSF53800">
    <property type="entry name" value="Chelatase"/>
    <property type="match status" value="1"/>
</dbReference>
<dbReference type="Proteomes" id="UP001589748">
    <property type="component" value="Unassembled WGS sequence"/>
</dbReference>
<dbReference type="RefSeq" id="WP_380137657.1">
    <property type="nucleotide sequence ID" value="NZ_JBHLUI010000008.1"/>
</dbReference>
<dbReference type="PANTHER" id="PTHR11108">
    <property type="entry name" value="FERROCHELATASE"/>
    <property type="match status" value="1"/>
</dbReference>
<evidence type="ECO:0000256" key="6">
    <source>
        <dbReference type="ARBA" id="ARBA00024536"/>
    </source>
</evidence>
<dbReference type="InterPro" id="IPR001015">
    <property type="entry name" value="Ferrochelatase"/>
</dbReference>
<name>A0ABV5LV94_9ACTN</name>
<evidence type="ECO:0000256" key="3">
    <source>
        <dbReference type="ARBA" id="ARBA00023133"/>
    </source>
</evidence>
<accession>A0ABV5LV94</accession>
<keyword evidence="7" id="KW-0479">Metal-binding</keyword>
<evidence type="ECO:0000256" key="4">
    <source>
        <dbReference type="ARBA" id="ARBA00023239"/>
    </source>
</evidence>
<comment type="catalytic activity">
    <reaction evidence="6">
        <text>Fe-coproporphyrin III + 2 H(+) = coproporphyrin III + Fe(2+)</text>
        <dbReference type="Rhea" id="RHEA:49572"/>
        <dbReference type="ChEBI" id="CHEBI:15378"/>
        <dbReference type="ChEBI" id="CHEBI:29033"/>
        <dbReference type="ChEBI" id="CHEBI:68438"/>
        <dbReference type="ChEBI" id="CHEBI:131725"/>
        <dbReference type="EC" id="4.99.1.9"/>
    </reaction>
    <physiologicalReaction direction="right-to-left" evidence="6">
        <dbReference type="Rhea" id="RHEA:49574"/>
    </physiologicalReaction>
</comment>
<dbReference type="PANTHER" id="PTHR11108:SF1">
    <property type="entry name" value="FERROCHELATASE, MITOCHONDRIAL"/>
    <property type="match status" value="1"/>
</dbReference>
<dbReference type="HAMAP" id="MF_00323">
    <property type="entry name" value="Ferrochelatase"/>
    <property type="match status" value="1"/>
</dbReference>
<dbReference type="EMBL" id="JBHMDM010000007">
    <property type="protein sequence ID" value="MFB9377936.1"/>
    <property type="molecule type" value="Genomic_DNA"/>
</dbReference>
<organism evidence="9 10">
    <name type="scientific">Kineococcus gynurae</name>
    <dbReference type="NCBI Taxonomy" id="452979"/>
    <lineage>
        <taxon>Bacteria</taxon>
        <taxon>Bacillati</taxon>
        <taxon>Actinomycetota</taxon>
        <taxon>Actinomycetes</taxon>
        <taxon>Kineosporiales</taxon>
        <taxon>Kineosporiaceae</taxon>
        <taxon>Kineococcus</taxon>
    </lineage>
</organism>
<comment type="pathway">
    <text evidence="1 7">Porphyrin-containing compound metabolism; protoheme biosynthesis.</text>
</comment>
<feature type="binding site" evidence="7">
    <location>
        <position position="195"/>
    </location>
    <ligand>
        <name>Fe(2+)</name>
        <dbReference type="ChEBI" id="CHEBI:29033"/>
    </ligand>
</feature>
<gene>
    <name evidence="7" type="primary">cpfC</name>
    <name evidence="9" type="ORF">ACFFVI_13270</name>
</gene>
<feature type="binding site" evidence="7">
    <location>
        <position position="285"/>
    </location>
    <ligand>
        <name>Fe(2+)</name>
        <dbReference type="ChEBI" id="CHEBI:29033"/>
    </ligand>
</feature>
<evidence type="ECO:0000313" key="10">
    <source>
        <dbReference type="Proteomes" id="UP001589748"/>
    </source>
</evidence>
<evidence type="ECO:0000256" key="8">
    <source>
        <dbReference type="RuleBase" id="RU004185"/>
    </source>
</evidence>
<evidence type="ECO:0000256" key="7">
    <source>
        <dbReference type="HAMAP-Rule" id="MF_00323"/>
    </source>
</evidence>
<comment type="caution">
    <text evidence="7">Lacks conserved residue(s) required for the propagation of feature annotation.</text>
</comment>
<dbReference type="CDD" id="cd03411">
    <property type="entry name" value="Ferrochelatase_N"/>
    <property type="match status" value="1"/>
</dbReference>
<keyword evidence="2 7" id="KW-0408">Iron</keyword>
<dbReference type="InterPro" id="IPR033659">
    <property type="entry name" value="Ferrochelatase_N"/>
</dbReference>
<dbReference type="CDD" id="cd00419">
    <property type="entry name" value="Ferrochelatase_C"/>
    <property type="match status" value="1"/>
</dbReference>
<evidence type="ECO:0000313" key="9">
    <source>
        <dbReference type="EMBL" id="MFB9377936.1"/>
    </source>
</evidence>
<feature type="binding site" evidence="7">
    <location>
        <position position="133"/>
    </location>
    <ligand>
        <name>Fe-coproporphyrin III</name>
        <dbReference type="ChEBI" id="CHEBI:68438"/>
    </ligand>
</feature>
<keyword evidence="7" id="KW-0963">Cytoplasm</keyword>
<sequence length="387" mass="41600">MSTNAQNPPEPFPYDAIALLSFGGPEGPDDVMPFLENVTRGRGIPRERLAEVAEHYLHFGGRSPINDQNKELLAALRAELDARGLGSVPLLWGNRNWDPYVTDVLREAHQGGVRSLLAVFTSAYSSYSSCRQYREDLGKAVVTLAEEGRPLAVDRIRHYYNSPAFVAVNARALAAAVRELPEAAREGVRVAFVTHSIPDAMNDTSGPDGGWYVRQHLDVAAAVAAEAGRELGRELPWDLTYCSRSGPPTQPWLEPDINDWLREVHAGGGSGAVVAPIGFVSDHMEVKFDLDTEAAETAQEIGLPFARAATVGATREFVTGLVDLVLERAERARGLDPAQPTAGGLGPSWEVCQVDCCKNLRREVPAMCGVDAPRVEVGAAAPAGGTA</sequence>
<proteinExistence type="inferred from homology"/>
<comment type="similarity">
    <text evidence="7 8">Belongs to the ferrochelatase family.</text>
</comment>
<keyword evidence="5 7" id="KW-0627">Porphyrin biosynthesis</keyword>
<comment type="function">
    <text evidence="7">Involved in coproporphyrin-dependent heme b biosynthesis. Catalyzes the insertion of ferrous iron into coproporphyrin III to form Fe-coproporphyrin III.</text>
</comment>
<dbReference type="NCBIfam" id="NF000689">
    <property type="entry name" value="PRK00035.2-1"/>
    <property type="match status" value="1"/>
</dbReference>
<dbReference type="Pfam" id="PF00762">
    <property type="entry name" value="Ferrochelatase"/>
    <property type="match status" value="1"/>
</dbReference>
<keyword evidence="4 7" id="KW-0456">Lyase</keyword>
<comment type="subcellular location">
    <subcellularLocation>
        <location evidence="7">Cytoplasm</location>
    </subcellularLocation>
</comment>
<keyword evidence="3 7" id="KW-0350">Heme biosynthesis</keyword>
<comment type="caution">
    <text evidence="9">The sequence shown here is derived from an EMBL/GenBank/DDBJ whole genome shotgun (WGS) entry which is preliminary data.</text>
</comment>